<evidence type="ECO:0000256" key="1">
    <source>
        <dbReference type="SAM" id="MobiDB-lite"/>
    </source>
</evidence>
<reference evidence="3" key="1">
    <citation type="submission" date="2016-06" db="EMBL/GenBank/DDBJ databases">
        <authorList>
            <person name="Varghese N."/>
            <person name="Submissions Spin"/>
        </authorList>
    </citation>
    <scope>NUCLEOTIDE SEQUENCE [LARGE SCALE GENOMIC DNA]</scope>
    <source>
        <strain evidence="3">DSM 45160</strain>
    </source>
</reference>
<dbReference type="RefSeq" id="WP_231924533.1">
    <property type="nucleotide sequence ID" value="NZ_LT607409.1"/>
</dbReference>
<keyword evidence="3" id="KW-1185">Reference proteome</keyword>
<evidence type="ECO:0000313" key="2">
    <source>
        <dbReference type="EMBL" id="SCE92799.1"/>
    </source>
</evidence>
<dbReference type="Proteomes" id="UP000198224">
    <property type="component" value="Chromosome I"/>
</dbReference>
<feature type="region of interest" description="Disordered" evidence="1">
    <location>
        <begin position="1"/>
        <end position="20"/>
    </location>
</feature>
<dbReference type="EMBL" id="LT607409">
    <property type="protein sequence ID" value="SCE92799.1"/>
    <property type="molecule type" value="Genomic_DNA"/>
</dbReference>
<proteinExistence type="predicted"/>
<organism evidence="2 3">
    <name type="scientific">Micromonospora chokoriensis</name>
    <dbReference type="NCBI Taxonomy" id="356851"/>
    <lineage>
        <taxon>Bacteria</taxon>
        <taxon>Bacillati</taxon>
        <taxon>Actinomycetota</taxon>
        <taxon>Actinomycetes</taxon>
        <taxon>Micromonosporales</taxon>
        <taxon>Micromonosporaceae</taxon>
        <taxon>Micromonospora</taxon>
    </lineage>
</organism>
<protein>
    <submittedName>
        <fullName evidence="2">Uncharacterized protein</fullName>
    </submittedName>
</protein>
<sequence>MWVRTPQGSPGSDSAGQRGGTTRFATVLLGAPFVAEVIACDRQPEQREALVALTSWAERHRRAIAEARTRYDAEHA</sequence>
<gene>
    <name evidence="2" type="ORF">GA0070612_2260</name>
</gene>
<accession>A0A1C4W9J7</accession>
<evidence type="ECO:0000313" key="3">
    <source>
        <dbReference type="Proteomes" id="UP000198224"/>
    </source>
</evidence>
<feature type="compositionally biased region" description="Polar residues" evidence="1">
    <location>
        <begin position="1"/>
        <end position="15"/>
    </location>
</feature>
<dbReference type="AlphaFoldDB" id="A0A1C4W9J7"/>
<name>A0A1C4W9J7_9ACTN</name>